<dbReference type="Proteomes" id="UP000636800">
    <property type="component" value="Chromosome 1"/>
</dbReference>
<dbReference type="Gene3D" id="2.40.70.10">
    <property type="entry name" value="Acid Proteases"/>
    <property type="match status" value="1"/>
</dbReference>
<organism evidence="1 2">
    <name type="scientific">Vanilla planifolia</name>
    <name type="common">Vanilla</name>
    <dbReference type="NCBI Taxonomy" id="51239"/>
    <lineage>
        <taxon>Eukaryota</taxon>
        <taxon>Viridiplantae</taxon>
        <taxon>Streptophyta</taxon>
        <taxon>Embryophyta</taxon>
        <taxon>Tracheophyta</taxon>
        <taxon>Spermatophyta</taxon>
        <taxon>Magnoliopsida</taxon>
        <taxon>Liliopsida</taxon>
        <taxon>Asparagales</taxon>
        <taxon>Orchidaceae</taxon>
        <taxon>Vanilloideae</taxon>
        <taxon>Vanilleae</taxon>
        <taxon>Vanilla</taxon>
    </lineage>
</organism>
<accession>A0A835RZL2</accession>
<comment type="caution">
    <text evidence="1">The sequence shown here is derived from an EMBL/GenBank/DDBJ whole genome shotgun (WGS) entry which is preliminary data.</text>
</comment>
<dbReference type="OrthoDB" id="1911663at2759"/>
<proteinExistence type="predicted"/>
<dbReference type="InterPro" id="IPR021109">
    <property type="entry name" value="Peptidase_aspartic_dom_sf"/>
</dbReference>
<name>A0A835RZL2_VANPL</name>
<dbReference type="AlphaFoldDB" id="A0A835RZL2"/>
<evidence type="ECO:0000313" key="2">
    <source>
        <dbReference type="Proteomes" id="UP000636800"/>
    </source>
</evidence>
<keyword evidence="2" id="KW-1185">Reference proteome</keyword>
<dbReference type="SUPFAM" id="SSF50630">
    <property type="entry name" value="Acid proteases"/>
    <property type="match status" value="1"/>
</dbReference>
<sequence>MQATNGTGIMGNLAQHNFHIGYDLVGRKVAFKPTDCSSISEFSPKNSNGTASHRCGLSLIEAWRELDDRHRFRETWLLMILVPTTHR</sequence>
<evidence type="ECO:0000313" key="1">
    <source>
        <dbReference type="EMBL" id="KAG0497431.1"/>
    </source>
</evidence>
<gene>
    <name evidence="1" type="ORF">HPP92_002122</name>
</gene>
<evidence type="ECO:0008006" key="3">
    <source>
        <dbReference type="Google" id="ProtNLM"/>
    </source>
</evidence>
<protein>
    <recommendedName>
        <fullName evidence="3">Peptidase A1 domain-containing protein</fullName>
    </recommendedName>
</protein>
<reference evidence="1 2" key="1">
    <citation type="journal article" date="2020" name="Nat. Food">
        <title>A phased Vanilla planifolia genome enables genetic improvement of flavour and production.</title>
        <authorList>
            <person name="Hasing T."/>
            <person name="Tang H."/>
            <person name="Brym M."/>
            <person name="Khazi F."/>
            <person name="Huang T."/>
            <person name="Chambers A.H."/>
        </authorList>
    </citation>
    <scope>NUCLEOTIDE SEQUENCE [LARGE SCALE GENOMIC DNA]</scope>
    <source>
        <tissue evidence="1">Leaf</tissue>
    </source>
</reference>
<dbReference type="EMBL" id="JADCNL010000001">
    <property type="protein sequence ID" value="KAG0497431.1"/>
    <property type="molecule type" value="Genomic_DNA"/>
</dbReference>